<keyword evidence="2" id="KW-1185">Reference proteome</keyword>
<accession>A0A7U4J7J5</accession>
<proteinExistence type="predicted"/>
<dbReference type="KEGG" id="sphi:TS85_07765"/>
<dbReference type="Gene3D" id="1.10.10.1190">
    <property type="entry name" value="Antirestriction protein ArdA, domain 3"/>
    <property type="match status" value="1"/>
</dbReference>
<dbReference type="Pfam" id="PF07275">
    <property type="entry name" value="ArdA"/>
    <property type="match status" value="1"/>
</dbReference>
<evidence type="ECO:0000313" key="2">
    <source>
        <dbReference type="Proteomes" id="UP000032300"/>
    </source>
</evidence>
<organism evidence="1 2">
    <name type="scientific">Sphingomonas hengshuiensis</name>
    <dbReference type="NCBI Taxonomy" id="1609977"/>
    <lineage>
        <taxon>Bacteria</taxon>
        <taxon>Pseudomonadati</taxon>
        <taxon>Pseudomonadota</taxon>
        <taxon>Alphaproteobacteria</taxon>
        <taxon>Sphingomonadales</taxon>
        <taxon>Sphingomonadaceae</taxon>
        <taxon>Sphingomonas</taxon>
    </lineage>
</organism>
<name>A0A7U4J7J5_9SPHN</name>
<dbReference type="OrthoDB" id="944647at2"/>
<dbReference type="InterPro" id="IPR041893">
    <property type="entry name" value="ArdA_dom3"/>
</dbReference>
<sequence>MTTFYAQPYDISAAGFYFESFDDYQAKASLARNDYGQPVEEFELQFIDGADIDAAFAEAFGINQANIARFIALADEWDADQKTRFIIAVGECGYNSDCDPDDLDIGIYDIECLTELARQFVDEGLFGDIPERIASYLDYDAIARDLSFDYAITTVAGRRLTYRCA</sequence>
<reference evidence="1 2" key="2">
    <citation type="submission" date="2015-02" db="EMBL/GenBank/DDBJ databases">
        <title>The complete genome of Sphingomonas hengshuiensis sp. WHSC-8 isolated from soil of Hengshui Lake.</title>
        <authorList>
            <person name="Wei S."/>
            <person name="Guo J."/>
            <person name="Su C."/>
            <person name="Wu R."/>
            <person name="Zhang Z."/>
            <person name="Liang K."/>
            <person name="Li H."/>
            <person name="Wang T."/>
            <person name="Liu H."/>
            <person name="Zhang C."/>
            <person name="Li Z."/>
            <person name="Wang Q."/>
            <person name="Meng J."/>
        </authorList>
    </citation>
    <scope>NUCLEOTIDE SEQUENCE [LARGE SCALE GENOMIC DNA]</scope>
    <source>
        <strain evidence="1 2">WHSC-8</strain>
    </source>
</reference>
<dbReference type="EMBL" id="CP010836">
    <property type="protein sequence ID" value="AJP71702.1"/>
    <property type="molecule type" value="Genomic_DNA"/>
</dbReference>
<dbReference type="InterPro" id="IPR009899">
    <property type="entry name" value="ArdA"/>
</dbReference>
<gene>
    <name evidence="1" type="ORF">TS85_07765</name>
</gene>
<evidence type="ECO:0000313" key="1">
    <source>
        <dbReference type="EMBL" id="AJP71702.1"/>
    </source>
</evidence>
<dbReference type="RefSeq" id="WP_044331463.1">
    <property type="nucleotide sequence ID" value="NZ_CP010836.1"/>
</dbReference>
<reference evidence="1 2" key="1">
    <citation type="journal article" date="2015" name="Int. J. Syst. Evol. Microbiol.">
        <title>Sphingomonas hengshuiensis sp. nov., isolated from lake wetland.</title>
        <authorList>
            <person name="Wei S."/>
            <person name="Wang T."/>
            <person name="Liu H."/>
            <person name="Zhang C."/>
            <person name="Guo J."/>
            <person name="Wang Q."/>
            <person name="Liang K."/>
            <person name="Zhang Z."/>
        </authorList>
    </citation>
    <scope>NUCLEOTIDE SEQUENCE [LARGE SCALE GENOMIC DNA]</scope>
    <source>
        <strain evidence="1 2">WHSC-8</strain>
    </source>
</reference>
<dbReference type="AlphaFoldDB" id="A0A7U4J7J5"/>
<dbReference type="Proteomes" id="UP000032300">
    <property type="component" value="Chromosome"/>
</dbReference>
<protein>
    <submittedName>
        <fullName evidence="1">Antirestriction ArdA family protein</fullName>
    </submittedName>
</protein>